<protein>
    <submittedName>
        <fullName evidence="1">Sulfur carrier protein ThiS</fullName>
    </submittedName>
</protein>
<organism evidence="1 2">
    <name type="scientific">Planosporangium thailandense</name>
    <dbReference type="NCBI Taxonomy" id="765197"/>
    <lineage>
        <taxon>Bacteria</taxon>
        <taxon>Bacillati</taxon>
        <taxon>Actinomycetota</taxon>
        <taxon>Actinomycetes</taxon>
        <taxon>Micromonosporales</taxon>
        <taxon>Micromonosporaceae</taxon>
        <taxon>Planosporangium</taxon>
    </lineage>
</organism>
<evidence type="ECO:0000313" key="2">
    <source>
        <dbReference type="Proteomes" id="UP000722989"/>
    </source>
</evidence>
<dbReference type="SUPFAM" id="SSF54285">
    <property type="entry name" value="MoaD/ThiS"/>
    <property type="match status" value="1"/>
</dbReference>
<dbReference type="PANTHER" id="PTHR34472:SF1">
    <property type="entry name" value="SULFUR CARRIER PROTEIN THIS"/>
    <property type="match status" value="1"/>
</dbReference>
<dbReference type="Gene3D" id="3.10.20.30">
    <property type="match status" value="1"/>
</dbReference>
<dbReference type="InterPro" id="IPR016155">
    <property type="entry name" value="Mopterin_synth/thiamin_S_b"/>
</dbReference>
<reference evidence="1 2" key="1">
    <citation type="submission" date="2020-03" db="EMBL/GenBank/DDBJ databases">
        <title>WGS of the type strain of Planosporangium spp.</title>
        <authorList>
            <person name="Thawai C."/>
        </authorList>
    </citation>
    <scope>NUCLEOTIDE SEQUENCE [LARGE SCALE GENOMIC DNA]</scope>
    <source>
        <strain evidence="1 2">TBRC 5610</strain>
    </source>
</reference>
<dbReference type="InterPro" id="IPR003749">
    <property type="entry name" value="ThiS/MoaD-like"/>
</dbReference>
<name>A0ABX0XVF2_9ACTN</name>
<dbReference type="RefSeq" id="WP_167924660.1">
    <property type="nucleotide sequence ID" value="NZ_JAATVY010000004.1"/>
</dbReference>
<evidence type="ECO:0000313" key="1">
    <source>
        <dbReference type="EMBL" id="NJC69768.1"/>
    </source>
</evidence>
<proteinExistence type="predicted"/>
<accession>A0ABX0XVF2</accession>
<dbReference type="InterPro" id="IPR010035">
    <property type="entry name" value="Thi_S"/>
</dbReference>
<dbReference type="NCBIfam" id="TIGR01683">
    <property type="entry name" value="thiS"/>
    <property type="match status" value="1"/>
</dbReference>
<dbReference type="Proteomes" id="UP000722989">
    <property type="component" value="Unassembled WGS sequence"/>
</dbReference>
<dbReference type="InterPro" id="IPR012675">
    <property type="entry name" value="Beta-grasp_dom_sf"/>
</dbReference>
<keyword evidence="2" id="KW-1185">Reference proteome</keyword>
<sequence length="66" mass="6792">MDLTVNGEHRTLPGPASVADLVRELTHRGTGVAVAVNGEVVPRSAWTTTAVNAQDAIEILTAVQGG</sequence>
<comment type="caution">
    <text evidence="1">The sequence shown here is derived from an EMBL/GenBank/DDBJ whole genome shotgun (WGS) entry which is preliminary data.</text>
</comment>
<dbReference type="Pfam" id="PF02597">
    <property type="entry name" value="ThiS"/>
    <property type="match status" value="1"/>
</dbReference>
<gene>
    <name evidence="1" type="primary">thiS</name>
    <name evidence="1" type="ORF">HC031_08550</name>
</gene>
<dbReference type="CDD" id="cd00565">
    <property type="entry name" value="Ubl_ThiS"/>
    <property type="match status" value="1"/>
</dbReference>
<dbReference type="PANTHER" id="PTHR34472">
    <property type="entry name" value="SULFUR CARRIER PROTEIN THIS"/>
    <property type="match status" value="1"/>
</dbReference>
<dbReference type="EMBL" id="JAATVY010000004">
    <property type="protein sequence ID" value="NJC69768.1"/>
    <property type="molecule type" value="Genomic_DNA"/>
</dbReference>